<proteinExistence type="predicted"/>
<protein>
    <submittedName>
        <fullName evidence="4">Phage major capsid protein</fullName>
    </submittedName>
</protein>
<sequence>MNKVELQQQANKILAYMEELSEYRNYETNKEAQKIYDQQKDKLSEIMGQLENLQQEERNITMKKMETRSNEFEQELRSLNTTSNATALVPENVQGEIIKRMEEVSPAFAQARKLPSVNGTLKVARENDAVTGGFFGEGESILEESINFQHVQLQQKRLGAAISLLNQLINDVAVDIVAYVNDLLGRRVAKTAEKAIFNGDGVNEFTGILGDENVQGIDVSLASRIGVDQLMDLYTSIHPDFVDGAAFYMNRSFFNQIVKLKDGNGHFYMQNGVVNGKVQYTFGSPVHVTEALQAGTTAGEVPVVFANLSEAYAILVKQEMAIKQIADGPNALRGSQLLVLDGYMDGAVTNSQAISKLNVIA</sequence>
<dbReference type="Pfam" id="PF05065">
    <property type="entry name" value="Phage_capsid"/>
    <property type="match status" value="1"/>
</dbReference>
<name>A0A516KDG9_9BACI</name>
<dbReference type="InterPro" id="IPR054612">
    <property type="entry name" value="Phage_capsid-like_C"/>
</dbReference>
<dbReference type="Gene3D" id="3.30.2400.10">
    <property type="entry name" value="Major capsid protein gp5"/>
    <property type="match status" value="1"/>
</dbReference>
<feature type="coiled-coil region" evidence="2">
    <location>
        <begin position="29"/>
        <end position="82"/>
    </location>
</feature>
<dbReference type="OrthoDB" id="64791at2"/>
<feature type="domain" description="Phage capsid-like C-terminal" evidence="3">
    <location>
        <begin position="87"/>
        <end position="358"/>
    </location>
</feature>
<gene>
    <name evidence="4" type="ORF">FN924_04160</name>
</gene>
<evidence type="ECO:0000259" key="3">
    <source>
        <dbReference type="Pfam" id="PF05065"/>
    </source>
</evidence>
<dbReference type="Proteomes" id="UP000315215">
    <property type="component" value="Chromosome"/>
</dbReference>
<organism evidence="4 5">
    <name type="scientific">Radiobacillus deserti</name>
    <dbReference type="NCBI Taxonomy" id="2594883"/>
    <lineage>
        <taxon>Bacteria</taxon>
        <taxon>Bacillati</taxon>
        <taxon>Bacillota</taxon>
        <taxon>Bacilli</taxon>
        <taxon>Bacillales</taxon>
        <taxon>Bacillaceae</taxon>
        <taxon>Radiobacillus</taxon>
    </lineage>
</organism>
<evidence type="ECO:0000256" key="2">
    <source>
        <dbReference type="SAM" id="Coils"/>
    </source>
</evidence>
<keyword evidence="5" id="KW-1185">Reference proteome</keyword>
<dbReference type="KEGG" id="aqt:FN924_04160"/>
<reference evidence="4 5" key="1">
    <citation type="submission" date="2019-07" db="EMBL/GenBank/DDBJ databases">
        <authorList>
            <person name="Li J."/>
        </authorList>
    </citation>
    <scope>NUCLEOTIDE SEQUENCE [LARGE SCALE GENOMIC DNA]</scope>
    <source>
        <strain evidence="4 5">TKL69</strain>
    </source>
</reference>
<evidence type="ECO:0000313" key="4">
    <source>
        <dbReference type="EMBL" id="QDP39439.1"/>
    </source>
</evidence>
<evidence type="ECO:0000313" key="5">
    <source>
        <dbReference type="Proteomes" id="UP000315215"/>
    </source>
</evidence>
<keyword evidence="2" id="KW-0175">Coiled coil</keyword>
<dbReference type="SUPFAM" id="SSF56563">
    <property type="entry name" value="Major capsid protein gp5"/>
    <property type="match status" value="1"/>
</dbReference>
<accession>A0A516KDG9</accession>
<dbReference type="NCBIfam" id="TIGR01554">
    <property type="entry name" value="major_cap_HK97"/>
    <property type="match status" value="1"/>
</dbReference>
<dbReference type="AlphaFoldDB" id="A0A516KDG9"/>
<dbReference type="InterPro" id="IPR024455">
    <property type="entry name" value="Phage_capsid"/>
</dbReference>
<comment type="subcellular location">
    <subcellularLocation>
        <location evidence="1">Virion</location>
    </subcellularLocation>
</comment>
<dbReference type="RefSeq" id="WP_143892189.1">
    <property type="nucleotide sequence ID" value="NZ_CP041666.1"/>
</dbReference>
<dbReference type="EMBL" id="CP041666">
    <property type="protein sequence ID" value="QDP39439.1"/>
    <property type="molecule type" value="Genomic_DNA"/>
</dbReference>
<evidence type="ECO:0000256" key="1">
    <source>
        <dbReference type="ARBA" id="ARBA00004328"/>
    </source>
</evidence>